<dbReference type="Proteomes" id="UP000241394">
    <property type="component" value="Chromosome LG3"/>
</dbReference>
<evidence type="ECO:0000256" key="9">
    <source>
        <dbReference type="ARBA" id="ARBA00048679"/>
    </source>
</evidence>
<evidence type="ECO:0000256" key="5">
    <source>
        <dbReference type="ARBA" id="ARBA00022741"/>
    </source>
</evidence>
<evidence type="ECO:0000259" key="14">
    <source>
        <dbReference type="PROSITE" id="PS50032"/>
    </source>
</evidence>
<dbReference type="PROSITE" id="PS00108">
    <property type="entry name" value="PROTEIN_KINASE_ST"/>
    <property type="match status" value="1"/>
</dbReference>
<comment type="caution">
    <text evidence="15">The sequence shown here is derived from an EMBL/GenBank/DDBJ whole genome shotgun (WGS) entry which is preliminary data.</text>
</comment>
<dbReference type="SUPFAM" id="SSF103243">
    <property type="entry name" value="KA1-like"/>
    <property type="match status" value="1"/>
</dbReference>
<dbReference type="OrthoDB" id="193931at2759"/>
<dbReference type="InterPro" id="IPR011009">
    <property type="entry name" value="Kinase-like_dom_sf"/>
</dbReference>
<feature type="domain" description="UBA" evidence="13">
    <location>
        <begin position="291"/>
        <end position="331"/>
    </location>
</feature>
<feature type="binding site" evidence="10">
    <location>
        <position position="48"/>
    </location>
    <ligand>
        <name>ATP</name>
        <dbReference type="ChEBI" id="CHEBI:30616"/>
    </ligand>
</feature>
<comment type="catalytic activity">
    <reaction evidence="8">
        <text>L-threonyl-[protein] + ATP = O-phospho-L-threonyl-[protein] + ADP + H(+)</text>
        <dbReference type="Rhea" id="RHEA:46608"/>
        <dbReference type="Rhea" id="RHEA-COMP:11060"/>
        <dbReference type="Rhea" id="RHEA-COMP:11605"/>
        <dbReference type="ChEBI" id="CHEBI:15378"/>
        <dbReference type="ChEBI" id="CHEBI:30013"/>
        <dbReference type="ChEBI" id="CHEBI:30616"/>
        <dbReference type="ChEBI" id="CHEBI:61977"/>
        <dbReference type="ChEBI" id="CHEBI:456216"/>
        <dbReference type="EC" id="2.7.11.1"/>
    </reaction>
</comment>
<evidence type="ECO:0000256" key="8">
    <source>
        <dbReference type="ARBA" id="ARBA00047899"/>
    </source>
</evidence>
<evidence type="ECO:0000256" key="2">
    <source>
        <dbReference type="ARBA" id="ARBA00012513"/>
    </source>
</evidence>
<dbReference type="InterPro" id="IPR000719">
    <property type="entry name" value="Prot_kinase_dom"/>
</dbReference>
<dbReference type="InterPro" id="IPR028375">
    <property type="entry name" value="KA1/Ssp2_C"/>
</dbReference>
<keyword evidence="16" id="KW-1185">Reference proteome</keyword>
<dbReference type="SUPFAM" id="SSF56112">
    <property type="entry name" value="Protein kinase-like (PK-like)"/>
    <property type="match status" value="1"/>
</dbReference>
<dbReference type="PROSITE" id="PS50030">
    <property type="entry name" value="UBA"/>
    <property type="match status" value="1"/>
</dbReference>
<dbReference type="EC" id="2.7.11.1" evidence="2"/>
<evidence type="ECO:0000256" key="1">
    <source>
        <dbReference type="ARBA" id="ARBA00006234"/>
    </source>
</evidence>
<dbReference type="GO" id="GO:0005737">
    <property type="term" value="C:cytoplasm"/>
    <property type="evidence" value="ECO:0007669"/>
    <property type="project" value="TreeGrafter"/>
</dbReference>
<sequence length="495" mass="56380">MDGSAARASSSPSSSLSNYRVGKTLGIGAFGKVKLALHILTGIKVAIKILDRQSINVSEAEKVRREINNLRLFSHPHIVRLYEVIETRHKIYVVMEYMNAGELFDYITENGRLKEDEARHFFQQIISGVECCHLHMVVHRDLKPENLLLDLKRNIKIADFGLSNIMRDGHFLRTNCGSPNYAAPEVISKKLYAGPEVDIWSCGVILYALLCGRLPFDDDNLPGLCAKINNGVYTFPNHLSHGARDLISRILIVDPITRLSIPEIRQHPWFQLHIPRYLVTHSVTATYGTRKIEEDVVLEVAKMGFDVHKVIESLQNGMQNEATLTYYLLSDKRFSVHHNCLKNELVEPLIKAHDDHPEVYLRPLSADQRKWALGFQSQASPRETMTDVLKILHKLNVRWKEIGHYNMKCLWLPLLSSRPNDTLYDGPTQLNYNDDLDLSISCPSRVGVRLQNAVRFEIQLYKASEESYLLDLQMIHGPPFLFLEICAAFFASVVA</sequence>
<dbReference type="PROSITE" id="PS00107">
    <property type="entry name" value="PROTEIN_KINASE_ATP"/>
    <property type="match status" value="1"/>
</dbReference>
<gene>
    <name evidence="15" type="ORF">CEY00_Acc03875</name>
</gene>
<keyword evidence="3 11" id="KW-0723">Serine/threonine-protein kinase</keyword>
<dbReference type="GO" id="GO:0106310">
    <property type="term" value="F:protein serine kinase activity"/>
    <property type="evidence" value="ECO:0007669"/>
    <property type="project" value="RHEA"/>
</dbReference>
<dbReference type="EMBL" id="NKQK01000003">
    <property type="protein sequence ID" value="PSS33488.1"/>
    <property type="molecule type" value="Genomic_DNA"/>
</dbReference>
<dbReference type="STRING" id="1590841.A0A2R6RTX9"/>
<evidence type="ECO:0000256" key="10">
    <source>
        <dbReference type="PROSITE-ProRule" id="PRU10141"/>
    </source>
</evidence>
<reference evidence="15 16" key="1">
    <citation type="submission" date="2017-07" db="EMBL/GenBank/DDBJ databases">
        <title>An improved, manually edited Actinidia chinensis var. chinensis (kiwifruit) genome highlights the challenges associated with draft genomes and gene prediction in plants.</title>
        <authorList>
            <person name="Pilkington S."/>
            <person name="Crowhurst R."/>
            <person name="Hilario E."/>
            <person name="Nardozza S."/>
            <person name="Fraser L."/>
            <person name="Peng Y."/>
            <person name="Gunaseelan K."/>
            <person name="Simpson R."/>
            <person name="Tahir J."/>
            <person name="Deroles S."/>
            <person name="Templeton K."/>
            <person name="Luo Z."/>
            <person name="Davy M."/>
            <person name="Cheng C."/>
            <person name="Mcneilage M."/>
            <person name="Scaglione D."/>
            <person name="Liu Y."/>
            <person name="Zhang Q."/>
            <person name="Datson P."/>
            <person name="De Silva N."/>
            <person name="Gardiner S."/>
            <person name="Bassett H."/>
            <person name="Chagne D."/>
            <person name="Mccallum J."/>
            <person name="Dzierzon H."/>
            <person name="Deng C."/>
            <person name="Wang Y.-Y."/>
            <person name="Barron N."/>
            <person name="Manako K."/>
            <person name="Bowen J."/>
            <person name="Foster T."/>
            <person name="Erridge Z."/>
            <person name="Tiffin H."/>
            <person name="Waite C."/>
            <person name="Davies K."/>
            <person name="Grierson E."/>
            <person name="Laing W."/>
            <person name="Kirk R."/>
            <person name="Chen X."/>
            <person name="Wood M."/>
            <person name="Montefiori M."/>
            <person name="Brummell D."/>
            <person name="Schwinn K."/>
            <person name="Catanach A."/>
            <person name="Fullerton C."/>
            <person name="Li D."/>
            <person name="Meiyalaghan S."/>
            <person name="Nieuwenhuizen N."/>
            <person name="Read N."/>
            <person name="Prakash R."/>
            <person name="Hunter D."/>
            <person name="Zhang H."/>
            <person name="Mckenzie M."/>
            <person name="Knabel M."/>
            <person name="Harris A."/>
            <person name="Allan A."/>
            <person name="Chen A."/>
            <person name="Janssen B."/>
            <person name="Plunkett B."/>
            <person name="Dwamena C."/>
            <person name="Voogd C."/>
            <person name="Leif D."/>
            <person name="Lafferty D."/>
            <person name="Souleyre E."/>
            <person name="Varkonyi-Gasic E."/>
            <person name="Gambi F."/>
            <person name="Hanley J."/>
            <person name="Yao J.-L."/>
            <person name="Cheung J."/>
            <person name="David K."/>
            <person name="Warren B."/>
            <person name="Marsh K."/>
            <person name="Snowden K."/>
            <person name="Lin-Wang K."/>
            <person name="Brian L."/>
            <person name="Martinez-Sanchez M."/>
            <person name="Wang M."/>
            <person name="Ileperuma N."/>
            <person name="Macnee N."/>
            <person name="Campin R."/>
            <person name="Mcatee P."/>
            <person name="Drummond R."/>
            <person name="Espley R."/>
            <person name="Ireland H."/>
            <person name="Wu R."/>
            <person name="Atkinson R."/>
            <person name="Karunairetnam S."/>
            <person name="Bulley S."/>
            <person name="Chunkath S."/>
            <person name="Hanley Z."/>
            <person name="Storey R."/>
            <person name="Thrimawithana A."/>
            <person name="Thomson S."/>
            <person name="David C."/>
            <person name="Testolin R."/>
        </authorList>
    </citation>
    <scope>NUCLEOTIDE SEQUENCE [LARGE SCALE GENOMIC DNA]</scope>
    <source>
        <strain evidence="16">cv. Red5</strain>
        <tissue evidence="15">Young leaf</tissue>
    </source>
</reference>
<dbReference type="Pfam" id="PF00069">
    <property type="entry name" value="Pkinase"/>
    <property type="match status" value="1"/>
</dbReference>
<evidence type="ECO:0000313" key="16">
    <source>
        <dbReference type="Proteomes" id="UP000241394"/>
    </source>
</evidence>
<dbReference type="AlphaFoldDB" id="A0A2R6RTX9"/>
<organism evidence="15 16">
    <name type="scientific">Actinidia chinensis var. chinensis</name>
    <name type="common">Chinese soft-hair kiwi</name>
    <dbReference type="NCBI Taxonomy" id="1590841"/>
    <lineage>
        <taxon>Eukaryota</taxon>
        <taxon>Viridiplantae</taxon>
        <taxon>Streptophyta</taxon>
        <taxon>Embryophyta</taxon>
        <taxon>Tracheophyta</taxon>
        <taxon>Spermatophyta</taxon>
        <taxon>Magnoliopsida</taxon>
        <taxon>eudicotyledons</taxon>
        <taxon>Gunneridae</taxon>
        <taxon>Pentapetalae</taxon>
        <taxon>asterids</taxon>
        <taxon>Ericales</taxon>
        <taxon>Actinidiaceae</taxon>
        <taxon>Actinidia</taxon>
    </lineage>
</organism>
<evidence type="ECO:0000256" key="3">
    <source>
        <dbReference type="ARBA" id="ARBA00022527"/>
    </source>
</evidence>
<keyword evidence="6 15" id="KW-0418">Kinase</keyword>
<keyword evidence="5 10" id="KW-0547">Nucleotide-binding</keyword>
<dbReference type="Gene3D" id="1.10.510.10">
    <property type="entry name" value="Transferase(Phosphotransferase) domain 1"/>
    <property type="match status" value="1"/>
</dbReference>
<dbReference type="CDD" id="cd12122">
    <property type="entry name" value="AMPKA_C"/>
    <property type="match status" value="1"/>
</dbReference>
<comment type="catalytic activity">
    <reaction evidence="9">
        <text>L-seryl-[protein] + ATP = O-phospho-L-seryl-[protein] + ADP + H(+)</text>
        <dbReference type="Rhea" id="RHEA:17989"/>
        <dbReference type="Rhea" id="RHEA-COMP:9863"/>
        <dbReference type="Rhea" id="RHEA-COMP:11604"/>
        <dbReference type="ChEBI" id="CHEBI:15378"/>
        <dbReference type="ChEBI" id="CHEBI:29999"/>
        <dbReference type="ChEBI" id="CHEBI:30616"/>
        <dbReference type="ChEBI" id="CHEBI:83421"/>
        <dbReference type="ChEBI" id="CHEBI:456216"/>
        <dbReference type="EC" id="2.7.11.1"/>
    </reaction>
</comment>
<dbReference type="PANTHER" id="PTHR24346:SF82">
    <property type="entry name" value="KP78A-RELATED"/>
    <property type="match status" value="1"/>
</dbReference>
<feature type="domain" description="Protein kinase" evidence="12">
    <location>
        <begin position="19"/>
        <end position="270"/>
    </location>
</feature>
<dbReference type="FunFam" id="1.10.510.10:FF:000592">
    <property type="entry name" value="CAMK family protein kinase"/>
    <property type="match status" value="1"/>
</dbReference>
<dbReference type="InterPro" id="IPR001772">
    <property type="entry name" value="KA1_dom"/>
</dbReference>
<dbReference type="GO" id="GO:0035556">
    <property type="term" value="P:intracellular signal transduction"/>
    <property type="evidence" value="ECO:0007669"/>
    <property type="project" value="TreeGrafter"/>
</dbReference>
<evidence type="ECO:0000313" key="15">
    <source>
        <dbReference type="EMBL" id="PSS33488.1"/>
    </source>
</evidence>
<dbReference type="CDD" id="cd14079">
    <property type="entry name" value="STKc_AMPK_alpha"/>
    <property type="match status" value="1"/>
</dbReference>
<dbReference type="Gene3D" id="3.30.310.80">
    <property type="entry name" value="Kinase associated domain 1, KA1"/>
    <property type="match status" value="1"/>
</dbReference>
<evidence type="ECO:0000256" key="6">
    <source>
        <dbReference type="ARBA" id="ARBA00022777"/>
    </source>
</evidence>
<dbReference type="FunFam" id="3.30.200.20:FF:000003">
    <property type="entry name" value="Non-specific serine/threonine protein kinase"/>
    <property type="match status" value="1"/>
</dbReference>
<keyword evidence="4" id="KW-0808">Transferase</keyword>
<feature type="domain" description="KA1" evidence="14">
    <location>
        <begin position="447"/>
        <end position="495"/>
    </location>
</feature>
<protein>
    <recommendedName>
        <fullName evidence="2">non-specific serine/threonine protein kinase</fullName>
        <ecNumber evidence="2">2.7.11.1</ecNumber>
    </recommendedName>
</protein>
<proteinExistence type="inferred from homology"/>
<dbReference type="PANTHER" id="PTHR24346">
    <property type="entry name" value="MAP/MICROTUBULE AFFINITY-REGULATING KINASE"/>
    <property type="match status" value="1"/>
</dbReference>
<keyword evidence="7 10" id="KW-0067">ATP-binding</keyword>
<evidence type="ECO:0000256" key="4">
    <source>
        <dbReference type="ARBA" id="ARBA00022679"/>
    </source>
</evidence>
<dbReference type="CDD" id="cd14335">
    <property type="entry name" value="UBA_SnRK1_plant"/>
    <property type="match status" value="1"/>
</dbReference>
<dbReference type="InParanoid" id="A0A2R6RTX9"/>
<dbReference type="InterPro" id="IPR008271">
    <property type="entry name" value="Ser/Thr_kinase_AS"/>
</dbReference>
<accession>A0A2R6RTX9</accession>
<dbReference type="PROSITE" id="PS50032">
    <property type="entry name" value="KA1"/>
    <property type="match status" value="1"/>
</dbReference>
<dbReference type="InterPro" id="IPR015940">
    <property type="entry name" value="UBA"/>
</dbReference>
<dbReference type="PROSITE" id="PS50011">
    <property type="entry name" value="PROTEIN_KINASE_DOM"/>
    <property type="match status" value="1"/>
</dbReference>
<comment type="similarity">
    <text evidence="1">Belongs to the protein kinase superfamily. CAMK Ser/Thr protein kinase family. SNF1 subfamily.</text>
</comment>
<evidence type="ECO:0000256" key="11">
    <source>
        <dbReference type="RuleBase" id="RU000304"/>
    </source>
</evidence>
<dbReference type="InterPro" id="IPR017441">
    <property type="entry name" value="Protein_kinase_ATP_BS"/>
</dbReference>
<dbReference type="Gramene" id="PSS33488">
    <property type="protein sequence ID" value="PSS33488"/>
    <property type="gene ID" value="CEY00_Acc03875"/>
</dbReference>
<dbReference type="SMART" id="SM00220">
    <property type="entry name" value="S_TKc"/>
    <property type="match status" value="1"/>
</dbReference>
<dbReference type="GO" id="GO:0005524">
    <property type="term" value="F:ATP binding"/>
    <property type="evidence" value="ECO:0007669"/>
    <property type="project" value="UniProtKB-UniRule"/>
</dbReference>
<dbReference type="OMA" id="VMEYMNS"/>
<evidence type="ECO:0000256" key="7">
    <source>
        <dbReference type="ARBA" id="ARBA00022840"/>
    </source>
</evidence>
<reference evidence="16" key="2">
    <citation type="journal article" date="2018" name="BMC Genomics">
        <title>A manually annotated Actinidia chinensis var. chinensis (kiwifruit) genome highlights the challenges associated with draft genomes and gene prediction in plants.</title>
        <authorList>
            <person name="Pilkington S.M."/>
            <person name="Crowhurst R."/>
            <person name="Hilario E."/>
            <person name="Nardozza S."/>
            <person name="Fraser L."/>
            <person name="Peng Y."/>
            <person name="Gunaseelan K."/>
            <person name="Simpson R."/>
            <person name="Tahir J."/>
            <person name="Deroles S.C."/>
            <person name="Templeton K."/>
            <person name="Luo Z."/>
            <person name="Davy M."/>
            <person name="Cheng C."/>
            <person name="McNeilage M."/>
            <person name="Scaglione D."/>
            <person name="Liu Y."/>
            <person name="Zhang Q."/>
            <person name="Datson P."/>
            <person name="De Silva N."/>
            <person name="Gardiner S.E."/>
            <person name="Bassett H."/>
            <person name="Chagne D."/>
            <person name="McCallum J."/>
            <person name="Dzierzon H."/>
            <person name="Deng C."/>
            <person name="Wang Y.Y."/>
            <person name="Barron L."/>
            <person name="Manako K."/>
            <person name="Bowen J."/>
            <person name="Foster T.M."/>
            <person name="Erridge Z.A."/>
            <person name="Tiffin H."/>
            <person name="Waite C.N."/>
            <person name="Davies K.M."/>
            <person name="Grierson E.P."/>
            <person name="Laing W.A."/>
            <person name="Kirk R."/>
            <person name="Chen X."/>
            <person name="Wood M."/>
            <person name="Montefiori M."/>
            <person name="Brummell D.A."/>
            <person name="Schwinn K.E."/>
            <person name="Catanach A."/>
            <person name="Fullerton C."/>
            <person name="Li D."/>
            <person name="Meiyalaghan S."/>
            <person name="Nieuwenhuizen N."/>
            <person name="Read N."/>
            <person name="Prakash R."/>
            <person name="Hunter D."/>
            <person name="Zhang H."/>
            <person name="McKenzie M."/>
            <person name="Knabel M."/>
            <person name="Harris A."/>
            <person name="Allan A.C."/>
            <person name="Gleave A."/>
            <person name="Chen A."/>
            <person name="Janssen B.J."/>
            <person name="Plunkett B."/>
            <person name="Ampomah-Dwamena C."/>
            <person name="Voogd C."/>
            <person name="Leif D."/>
            <person name="Lafferty D."/>
            <person name="Souleyre E.J.F."/>
            <person name="Varkonyi-Gasic E."/>
            <person name="Gambi F."/>
            <person name="Hanley J."/>
            <person name="Yao J.L."/>
            <person name="Cheung J."/>
            <person name="David K.M."/>
            <person name="Warren B."/>
            <person name="Marsh K."/>
            <person name="Snowden K.C."/>
            <person name="Lin-Wang K."/>
            <person name="Brian L."/>
            <person name="Martinez-Sanchez M."/>
            <person name="Wang M."/>
            <person name="Ileperuma N."/>
            <person name="Macnee N."/>
            <person name="Campin R."/>
            <person name="McAtee P."/>
            <person name="Drummond R.S.M."/>
            <person name="Espley R.V."/>
            <person name="Ireland H.S."/>
            <person name="Wu R."/>
            <person name="Atkinson R.G."/>
            <person name="Karunairetnam S."/>
            <person name="Bulley S."/>
            <person name="Chunkath S."/>
            <person name="Hanley Z."/>
            <person name="Storey R."/>
            <person name="Thrimawithana A.H."/>
            <person name="Thomson S."/>
            <person name="David C."/>
            <person name="Testolin R."/>
            <person name="Huang H."/>
            <person name="Hellens R.P."/>
            <person name="Schaffer R.J."/>
        </authorList>
    </citation>
    <scope>NUCLEOTIDE SEQUENCE [LARGE SCALE GENOMIC DNA]</scope>
    <source>
        <strain evidence="16">cv. Red5</strain>
    </source>
</reference>
<evidence type="ECO:0000259" key="12">
    <source>
        <dbReference type="PROSITE" id="PS50011"/>
    </source>
</evidence>
<dbReference type="Pfam" id="PF02149">
    <property type="entry name" value="KA1"/>
    <property type="match status" value="1"/>
</dbReference>
<dbReference type="GO" id="GO:0004674">
    <property type="term" value="F:protein serine/threonine kinase activity"/>
    <property type="evidence" value="ECO:0007669"/>
    <property type="project" value="UniProtKB-KW"/>
</dbReference>
<evidence type="ECO:0000259" key="13">
    <source>
        <dbReference type="PROSITE" id="PS50030"/>
    </source>
</evidence>
<name>A0A2R6RTX9_ACTCC</name>